<keyword evidence="2 5" id="KW-0418">Kinase</keyword>
<evidence type="ECO:0000256" key="3">
    <source>
        <dbReference type="SAM" id="MobiDB-lite"/>
    </source>
</evidence>
<dbReference type="AlphaFoldDB" id="A0AB39BLY7"/>
<dbReference type="Pfam" id="PF00294">
    <property type="entry name" value="PfkB"/>
    <property type="match status" value="1"/>
</dbReference>
<proteinExistence type="predicted"/>
<keyword evidence="1 5" id="KW-0808">Transferase</keyword>
<dbReference type="InterPro" id="IPR002173">
    <property type="entry name" value="Carboh/pur_kinase_PfkB_CS"/>
</dbReference>
<gene>
    <name evidence="5" type="ORF">ABFY20_08870</name>
</gene>
<sequence>MPATSAAPILVVGDVFDDLIVTPHGEVRPDTDTTASIERRDGGSAANAAAWFAASGHPVRFFGTVNRIDVDRHTASLAEAGVTAVLAPSELPTGTIVVILQDERTRTMLTERGANAVTSAADVDPGLLVAGAHLHLTGYTLFNGGDEPTVDRGVHEFATLIGCARAAGASVSVNPGSAGFLLDHGVDDLLEATDGATVVLPNLDEGRVLTGEEEPERIVAALLQRYEVVALTQGRNGVLAGARSGARAEAPAVLVDPVDTTGAGDAFGAAFVSSLLGDGSQQLVGRRVDEGALRAAAEEGVRASSRAVTRLGARPPASGTPRAEAVR</sequence>
<dbReference type="SUPFAM" id="SSF53613">
    <property type="entry name" value="Ribokinase-like"/>
    <property type="match status" value="1"/>
</dbReference>
<feature type="region of interest" description="Disordered" evidence="3">
    <location>
        <begin position="299"/>
        <end position="327"/>
    </location>
</feature>
<evidence type="ECO:0000256" key="1">
    <source>
        <dbReference type="ARBA" id="ARBA00022679"/>
    </source>
</evidence>
<name>A0AB39BLY7_9MICO</name>
<accession>A0AB39BLY7</accession>
<feature type="domain" description="Carbohydrate kinase PfkB" evidence="4">
    <location>
        <begin position="9"/>
        <end position="316"/>
    </location>
</feature>
<evidence type="ECO:0000256" key="2">
    <source>
        <dbReference type="ARBA" id="ARBA00022777"/>
    </source>
</evidence>
<dbReference type="PANTHER" id="PTHR10584">
    <property type="entry name" value="SUGAR KINASE"/>
    <property type="match status" value="1"/>
</dbReference>
<reference evidence="5" key="1">
    <citation type="submission" date="2024-05" db="EMBL/GenBank/DDBJ databases">
        <title>Herbiconiux sp. A18JL235.</title>
        <authorList>
            <person name="Zhang G."/>
        </authorList>
    </citation>
    <scope>NUCLEOTIDE SEQUENCE</scope>
    <source>
        <strain evidence="5">A18JL235</strain>
    </source>
</reference>
<dbReference type="InterPro" id="IPR029056">
    <property type="entry name" value="Ribokinase-like"/>
</dbReference>
<dbReference type="PANTHER" id="PTHR10584:SF167">
    <property type="entry name" value="PFKB DOMAIN PROTEIN"/>
    <property type="match status" value="1"/>
</dbReference>
<dbReference type="PROSITE" id="PS00584">
    <property type="entry name" value="PFKB_KINASES_2"/>
    <property type="match status" value="1"/>
</dbReference>
<evidence type="ECO:0000313" key="5">
    <source>
        <dbReference type="EMBL" id="XDI07197.1"/>
    </source>
</evidence>
<dbReference type="EC" id="2.7.1.-" evidence="5"/>
<dbReference type="RefSeq" id="WP_368499574.1">
    <property type="nucleotide sequence ID" value="NZ_CP162511.1"/>
</dbReference>
<dbReference type="GO" id="GO:0016301">
    <property type="term" value="F:kinase activity"/>
    <property type="evidence" value="ECO:0007669"/>
    <property type="project" value="UniProtKB-KW"/>
</dbReference>
<protein>
    <submittedName>
        <fullName evidence="5">Carbohydrate kinase family protein</fullName>
        <ecNumber evidence="5">2.7.1.-</ecNumber>
    </submittedName>
</protein>
<evidence type="ECO:0000259" key="4">
    <source>
        <dbReference type="Pfam" id="PF00294"/>
    </source>
</evidence>
<dbReference type="Gene3D" id="3.40.1190.20">
    <property type="match status" value="1"/>
</dbReference>
<organism evidence="5">
    <name type="scientific">Herbiconiux sp. A18JL235</name>
    <dbReference type="NCBI Taxonomy" id="3152363"/>
    <lineage>
        <taxon>Bacteria</taxon>
        <taxon>Bacillati</taxon>
        <taxon>Actinomycetota</taxon>
        <taxon>Actinomycetes</taxon>
        <taxon>Micrococcales</taxon>
        <taxon>Microbacteriaceae</taxon>
        <taxon>Herbiconiux</taxon>
    </lineage>
</organism>
<dbReference type="EMBL" id="CP162511">
    <property type="protein sequence ID" value="XDI07197.1"/>
    <property type="molecule type" value="Genomic_DNA"/>
</dbReference>
<dbReference type="InterPro" id="IPR011611">
    <property type="entry name" value="PfkB_dom"/>
</dbReference>